<dbReference type="EMBL" id="LRBV02000009">
    <property type="status" value="NOT_ANNOTATED_CDS"/>
    <property type="molecule type" value="Genomic_DNA"/>
</dbReference>
<feature type="chain" id="PRO_5029448734" description="Protein kinase domain-containing protein" evidence="2">
    <location>
        <begin position="26"/>
        <end position="249"/>
    </location>
</feature>
<dbReference type="PROSITE" id="PS50011">
    <property type="entry name" value="PROTEIN_KINASE_DOM"/>
    <property type="match status" value="1"/>
</dbReference>
<dbReference type="InterPro" id="IPR008271">
    <property type="entry name" value="Ser/Thr_kinase_AS"/>
</dbReference>
<dbReference type="Pfam" id="PF00069">
    <property type="entry name" value="Pkinase"/>
    <property type="match status" value="1"/>
</dbReference>
<organism evidence="4 5">
    <name type="scientific">Quercus lobata</name>
    <name type="common">Valley oak</name>
    <dbReference type="NCBI Taxonomy" id="97700"/>
    <lineage>
        <taxon>Eukaryota</taxon>
        <taxon>Viridiplantae</taxon>
        <taxon>Streptophyta</taxon>
        <taxon>Embryophyta</taxon>
        <taxon>Tracheophyta</taxon>
        <taxon>Spermatophyta</taxon>
        <taxon>Magnoliopsida</taxon>
        <taxon>eudicotyledons</taxon>
        <taxon>Gunneridae</taxon>
        <taxon>Pentapetalae</taxon>
        <taxon>rosids</taxon>
        <taxon>fabids</taxon>
        <taxon>Fagales</taxon>
        <taxon>Fagaceae</taxon>
        <taxon>Quercus</taxon>
    </lineage>
</organism>
<dbReference type="InterPro" id="IPR051564">
    <property type="entry name" value="LRR_receptor-like_kinase"/>
</dbReference>
<dbReference type="Gramene" id="QL09p054355:mrna">
    <property type="protein sequence ID" value="QL09p054355:mrna"/>
    <property type="gene ID" value="QL09p054355"/>
</dbReference>
<dbReference type="Proteomes" id="UP000594261">
    <property type="component" value="Chromosome 9"/>
</dbReference>
<dbReference type="AlphaFoldDB" id="A0A7N2MPE2"/>
<dbReference type="InterPro" id="IPR011009">
    <property type="entry name" value="Kinase-like_dom_sf"/>
</dbReference>
<feature type="transmembrane region" description="Helical" evidence="1">
    <location>
        <begin position="71"/>
        <end position="97"/>
    </location>
</feature>
<evidence type="ECO:0000256" key="2">
    <source>
        <dbReference type="SAM" id="SignalP"/>
    </source>
</evidence>
<dbReference type="InterPro" id="IPR000719">
    <property type="entry name" value="Prot_kinase_dom"/>
</dbReference>
<evidence type="ECO:0000313" key="4">
    <source>
        <dbReference type="EnsemblPlants" id="QL09p054355:mrna"/>
    </source>
</evidence>
<keyword evidence="1" id="KW-1133">Transmembrane helix</keyword>
<keyword evidence="5" id="KW-1185">Reference proteome</keyword>
<keyword evidence="1" id="KW-0812">Transmembrane</keyword>
<dbReference type="GO" id="GO:0016020">
    <property type="term" value="C:membrane"/>
    <property type="evidence" value="ECO:0007669"/>
    <property type="project" value="TreeGrafter"/>
</dbReference>
<dbReference type="GO" id="GO:0004672">
    <property type="term" value="F:protein kinase activity"/>
    <property type="evidence" value="ECO:0007669"/>
    <property type="project" value="InterPro"/>
</dbReference>
<reference evidence="4" key="2">
    <citation type="submission" date="2021-01" db="UniProtKB">
        <authorList>
            <consortium name="EnsemblPlants"/>
        </authorList>
    </citation>
    <scope>IDENTIFICATION</scope>
</reference>
<keyword evidence="1" id="KW-0472">Membrane</keyword>
<feature type="signal peptide" evidence="2">
    <location>
        <begin position="1"/>
        <end position="25"/>
    </location>
</feature>
<dbReference type="GO" id="GO:0005524">
    <property type="term" value="F:ATP binding"/>
    <property type="evidence" value="ECO:0007669"/>
    <property type="project" value="InterPro"/>
</dbReference>
<dbReference type="EnsemblPlants" id="QL09p054355:mrna">
    <property type="protein sequence ID" value="QL09p054355:mrna"/>
    <property type="gene ID" value="QL09p054355"/>
</dbReference>
<dbReference type="InParanoid" id="A0A7N2MPE2"/>
<evidence type="ECO:0000313" key="5">
    <source>
        <dbReference type="Proteomes" id="UP000594261"/>
    </source>
</evidence>
<protein>
    <recommendedName>
        <fullName evidence="3">Protein kinase domain-containing protein</fullName>
    </recommendedName>
</protein>
<dbReference type="SUPFAM" id="SSF56112">
    <property type="entry name" value="Protein kinase-like (PK-like)"/>
    <property type="match status" value="1"/>
</dbReference>
<feature type="domain" description="Protein kinase" evidence="3">
    <location>
        <begin position="1"/>
        <end position="249"/>
    </location>
</feature>
<keyword evidence="2" id="KW-0732">Signal</keyword>
<dbReference type="Gene3D" id="1.10.510.10">
    <property type="entry name" value="Transferase(Phosphotransferase) domain 1"/>
    <property type="match status" value="1"/>
</dbReference>
<reference evidence="4 5" key="1">
    <citation type="journal article" date="2016" name="G3 (Bethesda)">
        <title>First Draft Assembly and Annotation of the Genome of a California Endemic Oak Quercus lobata Nee (Fagaceae).</title>
        <authorList>
            <person name="Sork V.L."/>
            <person name="Fitz-Gibbon S.T."/>
            <person name="Puiu D."/>
            <person name="Crepeau M."/>
            <person name="Gugger P.F."/>
            <person name="Sherman R."/>
            <person name="Stevens K."/>
            <person name="Langley C.H."/>
            <person name="Pellegrini M."/>
            <person name="Salzberg S.L."/>
        </authorList>
    </citation>
    <scope>NUCLEOTIDE SEQUENCE [LARGE SCALE GENOMIC DNA]</scope>
    <source>
        <strain evidence="4 5">cv. SW786</strain>
    </source>
</reference>
<evidence type="ECO:0000259" key="3">
    <source>
        <dbReference type="PROSITE" id="PS50011"/>
    </source>
</evidence>
<name>A0A7N2MPE2_QUELO</name>
<evidence type="ECO:0000256" key="1">
    <source>
        <dbReference type="SAM" id="Phobius"/>
    </source>
</evidence>
<sequence>MAASLSKAHPFLLICLSLLLVLIHAKPYVPKQHVVDEESARNKATSAIAFALPPSAPASQKHKNRKRNAPALIFTLLIGVLGGDFLGFMVGSNGFCYRCFVGSHWKRWVRRGFQGRIAEKQQENHCDQKDSSTFNACNRIDRGRKMAVYTLQDVLDEASNGTKELDWLARYKIALGVVTGLEHMHFLHNPCITHRDLKPANVLLDDDMEARISDFGLAKVMLDANIYITGSNVAGTVGYIAPEYLQTQK</sequence>
<dbReference type="PROSITE" id="PS00108">
    <property type="entry name" value="PROTEIN_KINASE_ST"/>
    <property type="match status" value="1"/>
</dbReference>
<dbReference type="PANTHER" id="PTHR48055">
    <property type="entry name" value="LEUCINE-RICH REPEAT RECEPTOR PROTEIN KINASE EMS1"/>
    <property type="match status" value="1"/>
</dbReference>
<accession>A0A7N2MPE2</accession>
<dbReference type="PANTHER" id="PTHR48055:SF22">
    <property type="entry name" value="LEUCINE-RICH REPEAT RECEPTOR-LIKE SERINE_THREONINE_TYROSINE-PROTEIN KINASE SOBIR1"/>
    <property type="match status" value="1"/>
</dbReference>
<proteinExistence type="predicted"/>